<proteinExistence type="predicted"/>
<dbReference type="AlphaFoldDB" id="A0A433T1D9"/>
<keyword evidence="3" id="KW-1185">Reference proteome</keyword>
<evidence type="ECO:0000313" key="2">
    <source>
        <dbReference type="EMBL" id="RUS75354.1"/>
    </source>
</evidence>
<evidence type="ECO:0000259" key="1">
    <source>
        <dbReference type="Pfam" id="PF01541"/>
    </source>
</evidence>
<dbReference type="InterPro" id="IPR035901">
    <property type="entry name" value="GIY-YIG_endonuc_sf"/>
</dbReference>
<sequence>MYWDEQKVRKDAVQHMTECSLWESQSRPTSGSIGDDIYQDQIIMSLRRYFPLLHSSDRCRKAIPHLPMPSYRRPRNLRDTLVHSTVPTNNTHTGSSPCNVTRCMTCPYITSTSTFQSSTNGKTHNITHNLSCKSHNVIYLIACTKCNKQYVGQTSQTLRNRFTNHRFAINNDRDQPVARHFNLPGHTIKDLNITPIDQLITADTFTLTNKETYWIHTLQTMTPNGMNINNQSQFPILALANTAQ</sequence>
<gene>
    <name evidence="2" type="ORF">EGW08_016876</name>
</gene>
<feature type="domain" description="GIY-YIG" evidence="1">
    <location>
        <begin position="136"/>
        <end position="221"/>
    </location>
</feature>
<name>A0A433T1D9_ELYCH</name>
<dbReference type="Gene3D" id="3.40.1440.10">
    <property type="entry name" value="GIY-YIG endonuclease"/>
    <property type="match status" value="1"/>
</dbReference>
<organism evidence="2 3">
    <name type="scientific">Elysia chlorotica</name>
    <name type="common">Eastern emerald elysia</name>
    <name type="synonym">Sea slug</name>
    <dbReference type="NCBI Taxonomy" id="188477"/>
    <lineage>
        <taxon>Eukaryota</taxon>
        <taxon>Metazoa</taxon>
        <taxon>Spiralia</taxon>
        <taxon>Lophotrochozoa</taxon>
        <taxon>Mollusca</taxon>
        <taxon>Gastropoda</taxon>
        <taxon>Heterobranchia</taxon>
        <taxon>Euthyneura</taxon>
        <taxon>Panpulmonata</taxon>
        <taxon>Sacoglossa</taxon>
        <taxon>Placobranchoidea</taxon>
        <taxon>Plakobranchidae</taxon>
        <taxon>Elysia</taxon>
    </lineage>
</organism>
<comment type="caution">
    <text evidence="2">The sequence shown here is derived from an EMBL/GenBank/DDBJ whole genome shotgun (WGS) entry which is preliminary data.</text>
</comment>
<dbReference type="SUPFAM" id="SSF82771">
    <property type="entry name" value="GIY-YIG endonuclease"/>
    <property type="match status" value="1"/>
</dbReference>
<dbReference type="EMBL" id="RQTK01000748">
    <property type="protein sequence ID" value="RUS75354.1"/>
    <property type="molecule type" value="Genomic_DNA"/>
</dbReference>
<protein>
    <recommendedName>
        <fullName evidence="1">GIY-YIG domain-containing protein</fullName>
    </recommendedName>
</protein>
<dbReference type="CDD" id="cd10442">
    <property type="entry name" value="GIY-YIG_PLEs"/>
    <property type="match status" value="1"/>
</dbReference>
<dbReference type="InterPro" id="IPR000305">
    <property type="entry name" value="GIY-YIG_endonuc"/>
</dbReference>
<dbReference type="Pfam" id="PF01541">
    <property type="entry name" value="GIY-YIG"/>
    <property type="match status" value="1"/>
</dbReference>
<dbReference type="PANTHER" id="PTHR21301:SF10">
    <property type="entry name" value="REVERSE TRANSCRIPTASE DOMAIN-CONTAINING PROTEIN"/>
    <property type="match status" value="1"/>
</dbReference>
<accession>A0A433T1D9</accession>
<evidence type="ECO:0000313" key="3">
    <source>
        <dbReference type="Proteomes" id="UP000271974"/>
    </source>
</evidence>
<dbReference type="PANTHER" id="PTHR21301">
    <property type="entry name" value="REVERSE TRANSCRIPTASE"/>
    <property type="match status" value="1"/>
</dbReference>
<reference evidence="2 3" key="1">
    <citation type="submission" date="2019-01" db="EMBL/GenBank/DDBJ databases">
        <title>A draft genome assembly of the solar-powered sea slug Elysia chlorotica.</title>
        <authorList>
            <person name="Cai H."/>
            <person name="Li Q."/>
            <person name="Fang X."/>
            <person name="Li J."/>
            <person name="Curtis N.E."/>
            <person name="Altenburger A."/>
            <person name="Shibata T."/>
            <person name="Feng M."/>
            <person name="Maeda T."/>
            <person name="Schwartz J.A."/>
            <person name="Shigenobu S."/>
            <person name="Lundholm N."/>
            <person name="Nishiyama T."/>
            <person name="Yang H."/>
            <person name="Hasebe M."/>
            <person name="Li S."/>
            <person name="Pierce S.K."/>
            <person name="Wang J."/>
        </authorList>
    </citation>
    <scope>NUCLEOTIDE SEQUENCE [LARGE SCALE GENOMIC DNA]</scope>
    <source>
        <strain evidence="2">EC2010</strain>
        <tissue evidence="2">Whole organism of an adult</tissue>
    </source>
</reference>
<dbReference type="Proteomes" id="UP000271974">
    <property type="component" value="Unassembled WGS sequence"/>
</dbReference>
<dbReference type="OrthoDB" id="6131042at2759"/>